<sequence length="356" mass="38723">MGRVLEGIHAITLLELFTSSSNCPRLSTFVYDAKRFVLYNQLAIEQAPLQAYCSALVFAPTTSIIRMQFKDCIPKWVRRLLKVESNWNALLQTLEGHSSSVHAVAFSPDDKTLASASYDRTVKLWDAGSSAVLQTLEGYSFSVHAVAFSPDGKTLALASYNRTVKLWDARSSAVLQTLEGHSFYVNTVAFSPDGKMLASASDDRTVKLWDAGSGAVLQTLEGHSSYVNAVAFSPDGKTLASASYDRTVKLWDARSSAVLQTLSVDSIINSLSFSNDATFLQTNRGPLYSTFLSSNAALSTLSLPPSVFVGQHWVSREGEALLWLPSEYRPSCVAVQDGTVAFGYGPGRVLVMEFAL</sequence>
<evidence type="ECO:0000313" key="5">
    <source>
        <dbReference type="Proteomes" id="UP000800200"/>
    </source>
</evidence>
<dbReference type="CDD" id="cd00200">
    <property type="entry name" value="WD40"/>
    <property type="match status" value="1"/>
</dbReference>
<feature type="repeat" description="WD" evidence="3">
    <location>
        <begin position="94"/>
        <end position="135"/>
    </location>
</feature>
<dbReference type="PROSITE" id="PS00678">
    <property type="entry name" value="WD_REPEATS_1"/>
    <property type="match status" value="2"/>
</dbReference>
<reference evidence="4" key="1">
    <citation type="journal article" date="2020" name="Stud. Mycol.">
        <title>101 Dothideomycetes genomes: a test case for predicting lifestyles and emergence of pathogens.</title>
        <authorList>
            <person name="Haridas S."/>
            <person name="Albert R."/>
            <person name="Binder M."/>
            <person name="Bloem J."/>
            <person name="Labutti K."/>
            <person name="Salamov A."/>
            <person name="Andreopoulos B."/>
            <person name="Baker S."/>
            <person name="Barry K."/>
            <person name="Bills G."/>
            <person name="Bluhm B."/>
            <person name="Cannon C."/>
            <person name="Castanera R."/>
            <person name="Culley D."/>
            <person name="Daum C."/>
            <person name="Ezra D."/>
            <person name="Gonzalez J."/>
            <person name="Henrissat B."/>
            <person name="Kuo A."/>
            <person name="Liang C."/>
            <person name="Lipzen A."/>
            <person name="Lutzoni F."/>
            <person name="Magnuson J."/>
            <person name="Mondo S."/>
            <person name="Nolan M."/>
            <person name="Ohm R."/>
            <person name="Pangilinan J."/>
            <person name="Park H.-J."/>
            <person name="Ramirez L."/>
            <person name="Alfaro M."/>
            <person name="Sun H."/>
            <person name="Tritt A."/>
            <person name="Yoshinaga Y."/>
            <person name="Zwiers L.-H."/>
            <person name="Turgeon B."/>
            <person name="Goodwin S."/>
            <person name="Spatafora J."/>
            <person name="Crous P."/>
            <person name="Grigoriev I."/>
        </authorList>
    </citation>
    <scope>NUCLEOTIDE SEQUENCE</scope>
    <source>
        <strain evidence="4">CBS 207.26</strain>
    </source>
</reference>
<keyword evidence="2" id="KW-0677">Repeat</keyword>
<dbReference type="EMBL" id="ML994636">
    <property type="protein sequence ID" value="KAF2184907.1"/>
    <property type="molecule type" value="Genomic_DNA"/>
</dbReference>
<feature type="repeat" description="WD" evidence="3">
    <location>
        <begin position="136"/>
        <end position="177"/>
    </location>
</feature>
<dbReference type="Proteomes" id="UP000800200">
    <property type="component" value="Unassembled WGS sequence"/>
</dbReference>
<evidence type="ECO:0000256" key="1">
    <source>
        <dbReference type="ARBA" id="ARBA00022574"/>
    </source>
</evidence>
<keyword evidence="5" id="KW-1185">Reference proteome</keyword>
<proteinExistence type="predicted"/>
<evidence type="ECO:0000256" key="2">
    <source>
        <dbReference type="ARBA" id="ARBA00022737"/>
    </source>
</evidence>
<feature type="repeat" description="WD" evidence="3">
    <location>
        <begin position="220"/>
        <end position="261"/>
    </location>
</feature>
<dbReference type="InterPro" id="IPR020472">
    <property type="entry name" value="WD40_PAC1"/>
</dbReference>
<dbReference type="PANTHER" id="PTHR19879">
    <property type="entry name" value="TRANSCRIPTION INITIATION FACTOR TFIID"/>
    <property type="match status" value="1"/>
</dbReference>
<dbReference type="PROSITE" id="PS50082">
    <property type="entry name" value="WD_REPEATS_2"/>
    <property type="match status" value="4"/>
</dbReference>
<evidence type="ECO:0000256" key="3">
    <source>
        <dbReference type="PROSITE-ProRule" id="PRU00221"/>
    </source>
</evidence>
<dbReference type="InterPro" id="IPR019775">
    <property type="entry name" value="WD40_repeat_CS"/>
</dbReference>
<gene>
    <name evidence="4" type="ORF">K469DRAFT_708685</name>
</gene>
<feature type="repeat" description="WD" evidence="3">
    <location>
        <begin position="178"/>
        <end position="219"/>
    </location>
</feature>
<organism evidence="4 5">
    <name type="scientific">Zopfia rhizophila CBS 207.26</name>
    <dbReference type="NCBI Taxonomy" id="1314779"/>
    <lineage>
        <taxon>Eukaryota</taxon>
        <taxon>Fungi</taxon>
        <taxon>Dikarya</taxon>
        <taxon>Ascomycota</taxon>
        <taxon>Pezizomycotina</taxon>
        <taxon>Dothideomycetes</taxon>
        <taxon>Dothideomycetes incertae sedis</taxon>
        <taxon>Zopfiaceae</taxon>
        <taxon>Zopfia</taxon>
    </lineage>
</organism>
<dbReference type="Gene3D" id="2.130.10.10">
    <property type="entry name" value="YVTN repeat-like/Quinoprotein amine dehydrogenase"/>
    <property type="match status" value="3"/>
</dbReference>
<dbReference type="InterPro" id="IPR015943">
    <property type="entry name" value="WD40/YVTN_repeat-like_dom_sf"/>
</dbReference>
<dbReference type="OrthoDB" id="538223at2759"/>
<dbReference type="InterPro" id="IPR036322">
    <property type="entry name" value="WD40_repeat_dom_sf"/>
</dbReference>
<dbReference type="SUPFAM" id="SSF50978">
    <property type="entry name" value="WD40 repeat-like"/>
    <property type="match status" value="1"/>
</dbReference>
<protein>
    <submittedName>
        <fullName evidence="4">WD40 repeat-like protein</fullName>
    </submittedName>
</protein>
<dbReference type="PROSITE" id="PS50294">
    <property type="entry name" value="WD_REPEATS_REGION"/>
    <property type="match status" value="4"/>
</dbReference>
<name>A0A6A6DZ05_9PEZI</name>
<dbReference type="AlphaFoldDB" id="A0A6A6DZ05"/>
<evidence type="ECO:0000313" key="4">
    <source>
        <dbReference type="EMBL" id="KAF2184907.1"/>
    </source>
</evidence>
<dbReference type="SMART" id="SM00320">
    <property type="entry name" value="WD40"/>
    <property type="match status" value="4"/>
</dbReference>
<dbReference type="PANTHER" id="PTHR19879:SF9">
    <property type="entry name" value="TRANSCRIPTION INITIATION FACTOR TFIID SUBUNIT 5"/>
    <property type="match status" value="1"/>
</dbReference>
<dbReference type="Pfam" id="PF00400">
    <property type="entry name" value="WD40"/>
    <property type="match status" value="4"/>
</dbReference>
<dbReference type="InterPro" id="IPR001680">
    <property type="entry name" value="WD40_rpt"/>
</dbReference>
<keyword evidence="1 3" id="KW-0853">WD repeat</keyword>
<accession>A0A6A6DZ05</accession>
<dbReference type="PRINTS" id="PR00320">
    <property type="entry name" value="GPROTEINBRPT"/>
</dbReference>